<accession>A0A7V8NQL1</accession>
<dbReference type="PANTHER" id="PTHR34047:SF8">
    <property type="entry name" value="PROTEIN YKFC"/>
    <property type="match status" value="1"/>
</dbReference>
<dbReference type="EMBL" id="JACDQQ010001145">
    <property type="protein sequence ID" value="MBA0085661.1"/>
    <property type="molecule type" value="Genomic_DNA"/>
</dbReference>
<comment type="similarity">
    <text evidence="1">Belongs to the bacterial reverse transcriptase family.</text>
</comment>
<dbReference type="InterPro" id="IPR030931">
    <property type="entry name" value="Group_II_RT_mat"/>
</dbReference>
<reference evidence="4" key="1">
    <citation type="submission" date="2020-06" db="EMBL/GenBank/DDBJ databases">
        <title>Legume-microbial interactions unlock mineral nutrients during tropical forest succession.</title>
        <authorList>
            <person name="Epihov D.Z."/>
        </authorList>
    </citation>
    <scope>NUCLEOTIDE SEQUENCE [LARGE SCALE GENOMIC DNA]</scope>
    <source>
        <strain evidence="4">Pan2503</strain>
    </source>
</reference>
<evidence type="ECO:0000259" key="3">
    <source>
        <dbReference type="PROSITE" id="PS50878"/>
    </source>
</evidence>
<feature type="domain" description="Reverse transcriptase" evidence="3">
    <location>
        <begin position="45"/>
        <end position="286"/>
    </location>
</feature>
<name>A0A7V8NQL1_9BACT</name>
<gene>
    <name evidence="4" type="primary">ltrA</name>
    <name evidence="4" type="ORF">HRJ53_11750</name>
</gene>
<dbReference type="Pfam" id="PF00078">
    <property type="entry name" value="RVT_1"/>
    <property type="match status" value="1"/>
</dbReference>
<dbReference type="InterPro" id="IPR043128">
    <property type="entry name" value="Rev_trsase/Diguanyl_cyclase"/>
</dbReference>
<comment type="caution">
    <text evidence="4">The sequence shown here is derived from an EMBL/GenBank/DDBJ whole genome shotgun (WGS) entry which is preliminary data.</text>
</comment>
<dbReference type="Proteomes" id="UP000567293">
    <property type="component" value="Unassembled WGS sequence"/>
</dbReference>
<evidence type="ECO:0000313" key="5">
    <source>
        <dbReference type="Proteomes" id="UP000567293"/>
    </source>
</evidence>
<keyword evidence="4" id="KW-0808">Transferase</keyword>
<dbReference type="Pfam" id="PF08388">
    <property type="entry name" value="GIIM"/>
    <property type="match status" value="1"/>
</dbReference>
<keyword evidence="5" id="KW-1185">Reference proteome</keyword>
<organism evidence="4 5">
    <name type="scientific">Candidatus Acidiferrum panamense</name>
    <dbReference type="NCBI Taxonomy" id="2741543"/>
    <lineage>
        <taxon>Bacteria</taxon>
        <taxon>Pseudomonadati</taxon>
        <taxon>Acidobacteriota</taxon>
        <taxon>Terriglobia</taxon>
        <taxon>Candidatus Acidiferrales</taxon>
        <taxon>Candidatus Acidiferrum</taxon>
    </lineage>
</organism>
<dbReference type="InterPro" id="IPR013597">
    <property type="entry name" value="Mat_intron_G2"/>
</dbReference>
<dbReference type="Gene3D" id="3.30.70.270">
    <property type="match status" value="1"/>
</dbReference>
<dbReference type="SUPFAM" id="SSF56672">
    <property type="entry name" value="DNA/RNA polymerases"/>
    <property type="match status" value="1"/>
</dbReference>
<dbReference type="PANTHER" id="PTHR34047">
    <property type="entry name" value="NUCLEAR INTRON MATURASE 1, MITOCHONDRIAL-RELATED"/>
    <property type="match status" value="1"/>
</dbReference>
<dbReference type="NCBIfam" id="TIGR04416">
    <property type="entry name" value="group_II_RT_mat"/>
    <property type="match status" value="1"/>
</dbReference>
<sequence length="410" mass="46869">MQLLNACVLAHAYDRCKANDGAAGVDLQEFRDVEEYGVERWLDELAQELKSRTYQPQAVRRVMIDKLGGTGKRPLGIPVIKDRVAEMAAVLVLEPIFEADLQPEQYAYRTGRSALDAVKHVHTLLNTGHGEIVDADLKGYFDSLPHSELLKSVARRVVDRAMLHLIKMWLEAPVEETDEHGNKHRSTRNRDEGRGTPQGSPISPLLSNLYMRRFVLGWKKLGYEKRLKAYIVNYADDLVICCRGKAEEALATMRAMMSALKLTVNEKKTRVCQLPEEKFDFLGYTFGRCYSPETGRAYLGTSPAKKRVQRICHSISEETRRNKTQLDRETVVATLNRMMIGWGNYFCLGPVSKAYRAVEQHARRRLRQWLGAKHKQKRVGTTRYPDEFLHDKFGLVRLTKRTASFPWATS</sequence>
<dbReference type="CDD" id="cd01651">
    <property type="entry name" value="RT_G2_intron"/>
    <property type="match status" value="1"/>
</dbReference>
<feature type="region of interest" description="Disordered" evidence="2">
    <location>
        <begin position="177"/>
        <end position="201"/>
    </location>
</feature>
<evidence type="ECO:0000256" key="1">
    <source>
        <dbReference type="ARBA" id="ARBA00034120"/>
    </source>
</evidence>
<evidence type="ECO:0000313" key="4">
    <source>
        <dbReference type="EMBL" id="MBA0085661.1"/>
    </source>
</evidence>
<dbReference type="PROSITE" id="PS50878">
    <property type="entry name" value="RT_POL"/>
    <property type="match status" value="1"/>
</dbReference>
<dbReference type="GO" id="GO:0003964">
    <property type="term" value="F:RNA-directed DNA polymerase activity"/>
    <property type="evidence" value="ECO:0007669"/>
    <property type="project" value="UniProtKB-KW"/>
</dbReference>
<keyword evidence="4" id="KW-0695">RNA-directed DNA polymerase</keyword>
<dbReference type="InterPro" id="IPR000477">
    <property type="entry name" value="RT_dom"/>
</dbReference>
<protein>
    <submittedName>
        <fullName evidence="4">Group II intron reverse transcriptase/maturase</fullName>
        <ecNumber evidence="4">2.7.7.49</ecNumber>
    </submittedName>
</protein>
<dbReference type="EC" id="2.7.7.49" evidence="4"/>
<dbReference type="InterPro" id="IPR051083">
    <property type="entry name" value="GrpII_Intron_Splice-Mob/Def"/>
</dbReference>
<dbReference type="AlphaFoldDB" id="A0A7V8NQL1"/>
<evidence type="ECO:0000256" key="2">
    <source>
        <dbReference type="SAM" id="MobiDB-lite"/>
    </source>
</evidence>
<proteinExistence type="inferred from homology"/>
<dbReference type="InterPro" id="IPR043502">
    <property type="entry name" value="DNA/RNA_pol_sf"/>
</dbReference>
<keyword evidence="4" id="KW-0548">Nucleotidyltransferase</keyword>